<proteinExistence type="predicted"/>
<feature type="domain" description="Condensation" evidence="1">
    <location>
        <begin position="70"/>
        <end position="355"/>
    </location>
</feature>
<dbReference type="Gene3D" id="3.30.559.30">
    <property type="entry name" value="Nonribosomal peptide synthetase, condensation domain"/>
    <property type="match status" value="1"/>
</dbReference>
<dbReference type="InterPro" id="IPR023213">
    <property type="entry name" value="CAT-like_dom_sf"/>
</dbReference>
<sequence length="464" mass="50906">MVDFGLIDEWNPAPGRVVSWEATPAARAAAAAAPAHNAPPSHQQEHYLRQAHRTTGTGDRGSGLCLVTAEVPAVLDRAAMTRAVNEFLTRHDTFRSWFALEPDGALRRHLMEPGEIEFAPVDHGPIADAAAIRELAQARTPGPTRWDCFTFWALEHDESTTVFMAIDHLHTDGVGQHISSFELACLYAKHAWDQAPPILQPASYTEYCARERAASAQLSLASPEVGTWLRLLRGNDGELPSFPLDLGLRDGGTHHSAHRTVTLFDEDAAARFEKVCRDNGGEFAGGVFAAAALAERELADSDYYFGITPLNTRATFEEMASIGWYVALVPVAFPIGTRATFERTVARAQRAYENGMRLKTTTIHRVLELAPAESGIEVGPNWSNPMISYVDARDFAGSEFFDIARSGLYGNRAASEEALIWVNRLPAETTISVIYPDNPVAHESVRRYLDTLGRLIRAAATERG</sequence>
<evidence type="ECO:0000259" key="1">
    <source>
        <dbReference type="Pfam" id="PF00668"/>
    </source>
</evidence>
<comment type="caution">
    <text evidence="2">The sequence shown here is derived from an EMBL/GenBank/DDBJ whole genome shotgun (WGS) entry which is preliminary data.</text>
</comment>
<dbReference type="Proteomes" id="UP001611263">
    <property type="component" value="Unassembled WGS sequence"/>
</dbReference>
<dbReference type="GeneID" id="93505221"/>
<protein>
    <submittedName>
        <fullName evidence="2">Condensation domain-containing protein</fullName>
    </submittedName>
</protein>
<name>A0ABW7TMV1_9NOCA</name>
<dbReference type="Pfam" id="PF00668">
    <property type="entry name" value="Condensation"/>
    <property type="match status" value="1"/>
</dbReference>
<organism evidence="2 3">
    <name type="scientific">Nocardia carnea</name>
    <dbReference type="NCBI Taxonomy" id="37328"/>
    <lineage>
        <taxon>Bacteria</taxon>
        <taxon>Bacillati</taxon>
        <taxon>Actinomycetota</taxon>
        <taxon>Actinomycetes</taxon>
        <taxon>Mycobacteriales</taxon>
        <taxon>Nocardiaceae</taxon>
        <taxon>Nocardia</taxon>
    </lineage>
</organism>
<dbReference type="EMBL" id="JBIRUQ010000001">
    <property type="protein sequence ID" value="MFI1460625.1"/>
    <property type="molecule type" value="Genomic_DNA"/>
</dbReference>
<dbReference type="Gene3D" id="3.30.559.10">
    <property type="entry name" value="Chloramphenicol acetyltransferase-like domain"/>
    <property type="match status" value="1"/>
</dbReference>
<dbReference type="RefSeq" id="WP_033246179.1">
    <property type="nucleotide sequence ID" value="NZ_JBIRUQ010000001.1"/>
</dbReference>
<evidence type="ECO:0000313" key="2">
    <source>
        <dbReference type="EMBL" id="MFI1460625.1"/>
    </source>
</evidence>
<keyword evidence="3" id="KW-1185">Reference proteome</keyword>
<dbReference type="SUPFAM" id="SSF52777">
    <property type="entry name" value="CoA-dependent acyltransferases"/>
    <property type="match status" value="2"/>
</dbReference>
<evidence type="ECO:0000313" key="3">
    <source>
        <dbReference type="Proteomes" id="UP001611263"/>
    </source>
</evidence>
<accession>A0ABW7TMV1</accession>
<reference evidence="2 3" key="1">
    <citation type="submission" date="2024-10" db="EMBL/GenBank/DDBJ databases">
        <title>The Natural Products Discovery Center: Release of the First 8490 Sequenced Strains for Exploring Actinobacteria Biosynthetic Diversity.</title>
        <authorList>
            <person name="Kalkreuter E."/>
            <person name="Kautsar S.A."/>
            <person name="Yang D."/>
            <person name="Bader C.D."/>
            <person name="Teijaro C.N."/>
            <person name="Fluegel L."/>
            <person name="Davis C.M."/>
            <person name="Simpson J.R."/>
            <person name="Lauterbach L."/>
            <person name="Steele A.D."/>
            <person name="Gui C."/>
            <person name="Meng S."/>
            <person name="Li G."/>
            <person name="Viehrig K."/>
            <person name="Ye F."/>
            <person name="Su P."/>
            <person name="Kiefer A.F."/>
            <person name="Nichols A."/>
            <person name="Cepeda A.J."/>
            <person name="Yan W."/>
            <person name="Fan B."/>
            <person name="Jiang Y."/>
            <person name="Adhikari A."/>
            <person name="Zheng C.-J."/>
            <person name="Schuster L."/>
            <person name="Cowan T.M."/>
            <person name="Smanski M.J."/>
            <person name="Chevrette M.G."/>
            <person name="De Carvalho L.P.S."/>
            <person name="Shen B."/>
        </authorList>
    </citation>
    <scope>NUCLEOTIDE SEQUENCE [LARGE SCALE GENOMIC DNA]</scope>
    <source>
        <strain evidence="2 3">NPDC020568</strain>
    </source>
</reference>
<gene>
    <name evidence="2" type="ORF">ACH4WX_07865</name>
</gene>
<dbReference type="InterPro" id="IPR001242">
    <property type="entry name" value="Condensation_dom"/>
</dbReference>